<gene>
    <name evidence="1" type="ORF">SAMN04487988_102143</name>
</gene>
<dbReference type="Proteomes" id="UP000199642">
    <property type="component" value="Unassembled WGS sequence"/>
</dbReference>
<sequence length="61" mass="7435">MTWSFLRVKTCLYGYLDFYIEKKKRNQNAESKKIGFFDIGLINEYPKEILGPFYQKRRFSN</sequence>
<name>A0A1I2Q727_9BACT</name>
<dbReference type="EMBL" id="FOPC01000002">
    <property type="protein sequence ID" value="SFG24154.1"/>
    <property type="molecule type" value="Genomic_DNA"/>
</dbReference>
<reference evidence="2" key="1">
    <citation type="submission" date="2016-10" db="EMBL/GenBank/DDBJ databases">
        <authorList>
            <person name="Varghese N."/>
            <person name="Submissions S."/>
        </authorList>
    </citation>
    <scope>NUCLEOTIDE SEQUENCE [LARGE SCALE GENOMIC DNA]</scope>
    <source>
        <strain evidence="2">DSM 19315</strain>
    </source>
</reference>
<protein>
    <submittedName>
        <fullName evidence="1">Uncharacterized protein</fullName>
    </submittedName>
</protein>
<organism evidence="1 2">
    <name type="scientific">Algoriphagus hitonicola</name>
    <dbReference type="NCBI Taxonomy" id="435880"/>
    <lineage>
        <taxon>Bacteria</taxon>
        <taxon>Pseudomonadati</taxon>
        <taxon>Bacteroidota</taxon>
        <taxon>Cytophagia</taxon>
        <taxon>Cytophagales</taxon>
        <taxon>Cyclobacteriaceae</taxon>
        <taxon>Algoriphagus</taxon>
    </lineage>
</organism>
<dbReference type="STRING" id="435880.SAMN04487988_102143"/>
<keyword evidence="2" id="KW-1185">Reference proteome</keyword>
<dbReference type="AlphaFoldDB" id="A0A1I2Q727"/>
<evidence type="ECO:0000313" key="2">
    <source>
        <dbReference type="Proteomes" id="UP000199642"/>
    </source>
</evidence>
<accession>A0A1I2Q727</accession>
<proteinExistence type="predicted"/>
<evidence type="ECO:0000313" key="1">
    <source>
        <dbReference type="EMBL" id="SFG24154.1"/>
    </source>
</evidence>